<dbReference type="InterPro" id="IPR011990">
    <property type="entry name" value="TPR-like_helical_dom_sf"/>
</dbReference>
<dbReference type="InterPro" id="IPR051012">
    <property type="entry name" value="CellSynth/LPSAsmb/PSIAsmb"/>
</dbReference>
<dbReference type="PANTHER" id="PTHR45586:SF1">
    <property type="entry name" value="LIPOPOLYSACCHARIDE ASSEMBLY PROTEIN B"/>
    <property type="match status" value="1"/>
</dbReference>
<evidence type="ECO:0000256" key="2">
    <source>
        <dbReference type="ARBA" id="ARBA00022803"/>
    </source>
</evidence>
<feature type="signal peptide" evidence="4">
    <location>
        <begin position="1"/>
        <end position="21"/>
    </location>
</feature>
<evidence type="ECO:0000313" key="5">
    <source>
        <dbReference type="EMBL" id="MBB6095857.1"/>
    </source>
</evidence>
<keyword evidence="4" id="KW-0732">Signal</keyword>
<dbReference type="SMART" id="SM00028">
    <property type="entry name" value="TPR"/>
    <property type="match status" value="6"/>
</dbReference>
<dbReference type="PROSITE" id="PS51257">
    <property type="entry name" value="PROKAR_LIPOPROTEIN"/>
    <property type="match status" value="1"/>
</dbReference>
<dbReference type="RefSeq" id="WP_184335244.1">
    <property type="nucleotide sequence ID" value="NZ_JACHHZ010000006.1"/>
</dbReference>
<evidence type="ECO:0000256" key="1">
    <source>
        <dbReference type="ARBA" id="ARBA00022737"/>
    </source>
</evidence>
<dbReference type="SUPFAM" id="SSF48452">
    <property type="entry name" value="TPR-like"/>
    <property type="match status" value="3"/>
</dbReference>
<feature type="chain" id="PRO_5032728082" evidence="4">
    <location>
        <begin position="22"/>
        <end position="564"/>
    </location>
</feature>
<dbReference type="PROSITE" id="PS50005">
    <property type="entry name" value="TPR"/>
    <property type="match status" value="1"/>
</dbReference>
<accession>A0A841HRI3</accession>
<keyword evidence="1" id="KW-0677">Repeat</keyword>
<keyword evidence="2 3" id="KW-0802">TPR repeat</keyword>
<evidence type="ECO:0000256" key="4">
    <source>
        <dbReference type="SAM" id="SignalP"/>
    </source>
</evidence>
<name>A0A841HRI3_9GAMM</name>
<comment type="caution">
    <text evidence="5">The sequence shown here is derived from an EMBL/GenBank/DDBJ whole genome shotgun (WGS) entry which is preliminary data.</text>
</comment>
<feature type="repeat" description="TPR" evidence="3">
    <location>
        <begin position="181"/>
        <end position="214"/>
    </location>
</feature>
<reference evidence="5 6" key="1">
    <citation type="submission" date="2020-08" db="EMBL/GenBank/DDBJ databases">
        <title>Genomic Encyclopedia of Type Strains, Phase IV (KMG-IV): sequencing the most valuable type-strain genomes for metagenomic binning, comparative biology and taxonomic classification.</title>
        <authorList>
            <person name="Goeker M."/>
        </authorList>
    </citation>
    <scope>NUCLEOTIDE SEQUENCE [LARGE SCALE GENOMIC DNA]</scope>
    <source>
        <strain evidence="5 6">DSM 26723</strain>
    </source>
</reference>
<organism evidence="5 6">
    <name type="scientific">Povalibacter uvarum</name>
    <dbReference type="NCBI Taxonomy" id="732238"/>
    <lineage>
        <taxon>Bacteria</taxon>
        <taxon>Pseudomonadati</taxon>
        <taxon>Pseudomonadota</taxon>
        <taxon>Gammaproteobacteria</taxon>
        <taxon>Steroidobacterales</taxon>
        <taxon>Steroidobacteraceae</taxon>
        <taxon>Povalibacter</taxon>
    </lineage>
</organism>
<keyword evidence="6" id="KW-1185">Reference proteome</keyword>
<dbReference type="Proteomes" id="UP000588068">
    <property type="component" value="Unassembled WGS sequence"/>
</dbReference>
<proteinExistence type="predicted"/>
<dbReference type="EMBL" id="JACHHZ010000006">
    <property type="protein sequence ID" value="MBB6095857.1"/>
    <property type="molecule type" value="Genomic_DNA"/>
</dbReference>
<protein>
    <submittedName>
        <fullName evidence="5">Tetratricopeptide (TPR) repeat protein</fullName>
    </submittedName>
</protein>
<dbReference type="InterPro" id="IPR019734">
    <property type="entry name" value="TPR_rpt"/>
</dbReference>
<dbReference type="Pfam" id="PF14559">
    <property type="entry name" value="TPR_19"/>
    <property type="match status" value="1"/>
</dbReference>
<dbReference type="AlphaFoldDB" id="A0A841HRI3"/>
<gene>
    <name evidence="5" type="ORF">HNQ60_004748</name>
</gene>
<dbReference type="Pfam" id="PF13432">
    <property type="entry name" value="TPR_16"/>
    <property type="match status" value="2"/>
</dbReference>
<evidence type="ECO:0000313" key="6">
    <source>
        <dbReference type="Proteomes" id="UP000588068"/>
    </source>
</evidence>
<evidence type="ECO:0000256" key="3">
    <source>
        <dbReference type="PROSITE-ProRule" id="PRU00339"/>
    </source>
</evidence>
<dbReference type="PANTHER" id="PTHR45586">
    <property type="entry name" value="TPR REPEAT-CONTAINING PROTEIN PA4667"/>
    <property type="match status" value="1"/>
</dbReference>
<sequence length="564" mass="61309">MYPTAKPAFFTCWRHPIAAIAAAIVLAGCAGTPAQKTTDALPDDPNALVLGAEVALQRGQYLEASKAYVKAAQAANDETLAEQATKIAYEHHQWSLVLAGAERWLQLNQTNEEARRFAAFAALHLYQIDRAAEHLGFLLDTAFINPPAGFLALLPQLGDEGSAAAATAVLQKLVLKYPDLTEAHYALGRAALQSDNFALALEHAQKARELGPYWAPAGLLLAQVQLARGENDAALATAKTVVDHDSQDSYRLEYALMKLQAGRDEEGRKDLEALTAGDSGAIAERALADIDFQLGNRDVAATRYSNLVSNGRFVYESLFYLGAIAETRDATDEAIQIYTRVTGGDLAMAAQSRVARLKARKEGVDAGLKHLEEFASTRPQYTLDAITARAALLSSNGDATGAIALLDNALKTYPDSAELRFARVFQLEDADKVDEAVSALRQLVADRPGDPLASNALGYTLVDRTSKSREGLKLIEQALAQTPDNGAVLDSMGWALHRVKRNEEALTYLQHAKRRINDPEVDVHLYDVLLALGRKDEALELLKEASQRYPENEDLQARLKSLPN</sequence>
<dbReference type="Gene3D" id="1.25.40.10">
    <property type="entry name" value="Tetratricopeptide repeat domain"/>
    <property type="match status" value="2"/>
</dbReference>